<reference evidence="6" key="1">
    <citation type="submission" date="2010-07" db="EMBL/GenBank/DDBJ databases">
        <authorList>
            <consortium name="CONSOLIDER consortium CSD2007-00005"/>
            <person name="Guazzaroni M.-E."/>
            <person name="Richter M."/>
            <person name="Garcia-Salamanca A."/>
            <person name="Yarza P."/>
            <person name="Ferrer M."/>
        </authorList>
    </citation>
    <scope>NUCLEOTIDE SEQUENCE</scope>
</reference>
<dbReference type="GO" id="GO:0005524">
    <property type="term" value="F:ATP binding"/>
    <property type="evidence" value="ECO:0007669"/>
    <property type="project" value="InterPro"/>
</dbReference>
<evidence type="ECO:0000256" key="1">
    <source>
        <dbReference type="ARBA" id="ARBA00022692"/>
    </source>
</evidence>
<dbReference type="InterPro" id="IPR011527">
    <property type="entry name" value="ABC1_TM_dom"/>
</dbReference>
<gene>
    <name evidence="6" type="ORF">LDC_0301</name>
</gene>
<feature type="transmembrane region" description="Helical" evidence="4">
    <location>
        <begin position="231"/>
        <end position="252"/>
    </location>
</feature>
<dbReference type="EMBL" id="ADZX01000084">
    <property type="protein sequence ID" value="EFK97646.1"/>
    <property type="molecule type" value="Genomic_DNA"/>
</dbReference>
<feature type="transmembrane region" description="Helical" evidence="4">
    <location>
        <begin position="258"/>
        <end position="280"/>
    </location>
</feature>
<dbReference type="GO" id="GO:0140359">
    <property type="term" value="F:ABC-type transporter activity"/>
    <property type="evidence" value="ECO:0007669"/>
    <property type="project" value="InterPro"/>
</dbReference>
<protein>
    <recommendedName>
        <fullName evidence="5">ABC transmembrane type-1 domain-containing protein</fullName>
    </recommendedName>
</protein>
<reference evidence="6" key="2">
    <citation type="journal article" date="2011" name="Microb. Ecol.">
        <title>Taxonomic and Functional Metagenomic Profiling of the Microbial Community in the Anoxic Sediment of a Sub-saline Shallow Lake (Laguna de Carrizo, Central Spain).</title>
        <authorList>
            <person name="Ferrer M."/>
            <person name="Guazzaroni M.E."/>
            <person name="Richter M."/>
            <person name="Garcia-Salamanca A."/>
            <person name="Yarza P."/>
            <person name="Suarez-Suarez A."/>
            <person name="Solano J."/>
            <person name="Alcaide M."/>
            <person name="van Dillewijn P."/>
            <person name="Molina-Henares M.A."/>
            <person name="Lopez-Cortes N."/>
            <person name="Al-Ramahi Y."/>
            <person name="Guerrero C."/>
            <person name="Acosta A."/>
            <person name="de Eugenio L.I."/>
            <person name="Martinez V."/>
            <person name="Marques S."/>
            <person name="Rojo F."/>
            <person name="Santero E."/>
            <person name="Genilloud O."/>
            <person name="Perez-Perez J."/>
            <person name="Rossello-Mora R."/>
            <person name="Ramos J.L."/>
        </authorList>
    </citation>
    <scope>NUCLEOTIDE SEQUENCE</scope>
</reference>
<feature type="transmembrane region" description="Helical" evidence="4">
    <location>
        <begin position="49"/>
        <end position="67"/>
    </location>
</feature>
<dbReference type="PROSITE" id="PS50929">
    <property type="entry name" value="ABC_TM1F"/>
    <property type="match status" value="1"/>
</dbReference>
<feature type="domain" description="ABC transmembrane type-1" evidence="5">
    <location>
        <begin position="118"/>
        <end position="270"/>
    </location>
</feature>
<accession>D9PFL9</accession>
<evidence type="ECO:0000256" key="3">
    <source>
        <dbReference type="ARBA" id="ARBA00023136"/>
    </source>
</evidence>
<dbReference type="AlphaFoldDB" id="D9PFL9"/>
<dbReference type="SUPFAM" id="SSF90123">
    <property type="entry name" value="ABC transporter transmembrane region"/>
    <property type="match status" value="1"/>
</dbReference>
<feature type="non-terminal residue" evidence="6">
    <location>
        <position position="285"/>
    </location>
</feature>
<name>D9PFL9_9ZZZZ</name>
<organism evidence="6">
    <name type="scientific">sediment metagenome</name>
    <dbReference type="NCBI Taxonomy" id="749907"/>
    <lineage>
        <taxon>unclassified sequences</taxon>
        <taxon>metagenomes</taxon>
        <taxon>ecological metagenomes</taxon>
    </lineage>
</organism>
<keyword evidence="1 4" id="KW-0812">Transmembrane</keyword>
<evidence type="ECO:0000256" key="4">
    <source>
        <dbReference type="SAM" id="Phobius"/>
    </source>
</evidence>
<evidence type="ECO:0000313" key="6">
    <source>
        <dbReference type="EMBL" id="EFK97646.1"/>
    </source>
</evidence>
<feature type="transmembrane region" description="Helical" evidence="4">
    <location>
        <begin position="123"/>
        <end position="142"/>
    </location>
</feature>
<evidence type="ECO:0000256" key="2">
    <source>
        <dbReference type="ARBA" id="ARBA00022989"/>
    </source>
</evidence>
<feature type="transmembrane region" description="Helical" evidence="4">
    <location>
        <begin position="148"/>
        <end position="166"/>
    </location>
</feature>
<proteinExistence type="predicted"/>
<dbReference type="InterPro" id="IPR036640">
    <property type="entry name" value="ABC1_TM_sf"/>
</dbReference>
<comment type="caution">
    <text evidence="6">The sequence shown here is derived from an EMBL/GenBank/DDBJ whole genome shotgun (WGS) entry which is preliminary data.</text>
</comment>
<evidence type="ECO:0000259" key="5">
    <source>
        <dbReference type="PROSITE" id="PS50929"/>
    </source>
</evidence>
<dbReference type="GO" id="GO:0016020">
    <property type="term" value="C:membrane"/>
    <property type="evidence" value="ECO:0007669"/>
    <property type="project" value="InterPro"/>
</dbReference>
<sequence length="285" mass="29556">MIHPTSFVRTIAARARHGRALIALTALPTALVSLLPAFAAAVFAHAGTTWALAAGAVAPVLMAARGATRQLLAHRARVAFYSHVSQAIARRSALDPNRAASHRLEGILFTSEFNAARLVSDELPTLLGSAVAAVLLVPILFAMVPWQIVVVGAPAAIAAVAGFWAVKRLLRRHDESLHDRAQAVSDAASSMLRGHADLLASARADRHAAELQRLAESYSFSIMRAQRAGALTGRVPLLAAGAVAALIAWSWLSANPDALGSRVVAGLALAAVLPVAAGLARSASG</sequence>
<keyword evidence="3 4" id="KW-0472">Membrane</keyword>
<dbReference type="Gene3D" id="1.20.1560.10">
    <property type="entry name" value="ABC transporter type 1, transmembrane domain"/>
    <property type="match status" value="1"/>
</dbReference>
<keyword evidence="2 4" id="KW-1133">Transmembrane helix</keyword>